<sequence>MLKLFFKHGLRINERYWPYGHYEAEPDDETDWKYLERRIREQNPWERIGKTHPLSWAIFKARMEVARVLLENGARLENMPDAVKWAKSEEMKELLRSFISETSR</sequence>
<evidence type="ECO:0000313" key="2">
    <source>
        <dbReference type="Proteomes" id="UP001610446"/>
    </source>
</evidence>
<dbReference type="SUPFAM" id="SSF48403">
    <property type="entry name" value="Ankyrin repeat"/>
    <property type="match status" value="1"/>
</dbReference>
<name>A0ABR4JGD5_9EURO</name>
<dbReference type="InterPro" id="IPR036770">
    <property type="entry name" value="Ankyrin_rpt-contain_sf"/>
</dbReference>
<gene>
    <name evidence="1" type="ORF">BJY01DRAFT_219427</name>
</gene>
<reference evidence="1 2" key="1">
    <citation type="submission" date="2024-07" db="EMBL/GenBank/DDBJ databases">
        <title>Section-level genome sequencing and comparative genomics of Aspergillus sections Usti and Cavernicolus.</title>
        <authorList>
            <consortium name="Lawrence Berkeley National Laboratory"/>
            <person name="Nybo J.L."/>
            <person name="Vesth T.C."/>
            <person name="Theobald S."/>
            <person name="Frisvad J.C."/>
            <person name="Larsen T.O."/>
            <person name="Kjaerboelling I."/>
            <person name="Rothschild-Mancinelli K."/>
            <person name="Lyhne E.K."/>
            <person name="Kogle M.E."/>
            <person name="Barry K."/>
            <person name="Clum A."/>
            <person name="Na H."/>
            <person name="Ledsgaard L."/>
            <person name="Lin J."/>
            <person name="Lipzen A."/>
            <person name="Kuo A."/>
            <person name="Riley R."/>
            <person name="Mondo S."/>
            <person name="Labutti K."/>
            <person name="Haridas S."/>
            <person name="Pangalinan J."/>
            <person name="Salamov A.A."/>
            <person name="Simmons B.A."/>
            <person name="Magnuson J.K."/>
            <person name="Chen J."/>
            <person name="Drula E."/>
            <person name="Henrissat B."/>
            <person name="Wiebenga A."/>
            <person name="Lubbers R.J."/>
            <person name="Gomes A.C."/>
            <person name="Makela M.R."/>
            <person name="Stajich J."/>
            <person name="Grigoriev I.V."/>
            <person name="Mortensen U.H."/>
            <person name="De Vries R.P."/>
            <person name="Baker S.E."/>
            <person name="Andersen M.R."/>
        </authorList>
    </citation>
    <scope>NUCLEOTIDE SEQUENCE [LARGE SCALE GENOMIC DNA]</scope>
    <source>
        <strain evidence="1 2">CBS 123904</strain>
    </source>
</reference>
<proteinExistence type="predicted"/>
<dbReference type="Proteomes" id="UP001610446">
    <property type="component" value="Unassembled WGS sequence"/>
</dbReference>
<dbReference type="EMBL" id="JBFXLU010000137">
    <property type="protein sequence ID" value="KAL2839108.1"/>
    <property type="molecule type" value="Genomic_DNA"/>
</dbReference>
<evidence type="ECO:0000313" key="1">
    <source>
        <dbReference type="EMBL" id="KAL2839108.1"/>
    </source>
</evidence>
<keyword evidence="2" id="KW-1185">Reference proteome</keyword>
<dbReference type="Gene3D" id="1.25.40.20">
    <property type="entry name" value="Ankyrin repeat-containing domain"/>
    <property type="match status" value="1"/>
</dbReference>
<accession>A0ABR4JGD5</accession>
<comment type="caution">
    <text evidence="1">The sequence shown here is derived from an EMBL/GenBank/DDBJ whole genome shotgun (WGS) entry which is preliminary data.</text>
</comment>
<evidence type="ECO:0008006" key="3">
    <source>
        <dbReference type="Google" id="ProtNLM"/>
    </source>
</evidence>
<organism evidence="1 2">
    <name type="scientific">Aspergillus pseudoustus</name>
    <dbReference type="NCBI Taxonomy" id="1810923"/>
    <lineage>
        <taxon>Eukaryota</taxon>
        <taxon>Fungi</taxon>
        <taxon>Dikarya</taxon>
        <taxon>Ascomycota</taxon>
        <taxon>Pezizomycotina</taxon>
        <taxon>Eurotiomycetes</taxon>
        <taxon>Eurotiomycetidae</taxon>
        <taxon>Eurotiales</taxon>
        <taxon>Aspergillaceae</taxon>
        <taxon>Aspergillus</taxon>
        <taxon>Aspergillus subgen. Nidulantes</taxon>
    </lineage>
</organism>
<protein>
    <recommendedName>
        <fullName evidence="3">Ankyrin repeat-containing domain protein</fullName>
    </recommendedName>
</protein>